<evidence type="ECO:0008006" key="4">
    <source>
        <dbReference type="Google" id="ProtNLM"/>
    </source>
</evidence>
<gene>
    <name evidence="2" type="ORF">FHR80_003732</name>
</gene>
<accession>A0A7W4UIH0</accession>
<evidence type="ECO:0000313" key="3">
    <source>
        <dbReference type="Proteomes" id="UP000518206"/>
    </source>
</evidence>
<name>A0A7W4UIH0_9CELL</name>
<protein>
    <recommendedName>
        <fullName evidence="4">Roadblock/LAMTOR2 domain-containing protein</fullName>
    </recommendedName>
</protein>
<organism evidence="2 3">
    <name type="scientific">Cellulomonas cellasea</name>
    <dbReference type="NCBI Taxonomy" id="43670"/>
    <lineage>
        <taxon>Bacteria</taxon>
        <taxon>Bacillati</taxon>
        <taxon>Actinomycetota</taxon>
        <taxon>Actinomycetes</taxon>
        <taxon>Micrococcales</taxon>
        <taxon>Cellulomonadaceae</taxon>
        <taxon>Cellulomonas</taxon>
    </lineage>
</organism>
<dbReference type="AlphaFoldDB" id="A0A7W4UIH0"/>
<dbReference type="RefSeq" id="WP_183297571.1">
    <property type="nucleotide sequence ID" value="NZ_JACHVX010000006.1"/>
</dbReference>
<feature type="region of interest" description="Disordered" evidence="1">
    <location>
        <begin position="118"/>
        <end position="156"/>
    </location>
</feature>
<proteinExistence type="predicted"/>
<evidence type="ECO:0000256" key="1">
    <source>
        <dbReference type="SAM" id="MobiDB-lite"/>
    </source>
</evidence>
<evidence type="ECO:0000313" key="2">
    <source>
        <dbReference type="EMBL" id="MBB2924796.1"/>
    </source>
</evidence>
<reference evidence="2 3" key="2">
    <citation type="submission" date="2020-08" db="EMBL/GenBank/DDBJ databases">
        <authorList>
            <person name="Partida-Martinez L."/>
            <person name="Huntemann M."/>
            <person name="Clum A."/>
            <person name="Wang J."/>
            <person name="Palaniappan K."/>
            <person name="Ritter S."/>
            <person name="Chen I.-M."/>
            <person name="Stamatis D."/>
            <person name="Reddy T."/>
            <person name="O'Malley R."/>
            <person name="Daum C."/>
            <person name="Shapiro N."/>
            <person name="Ivanova N."/>
            <person name="Kyrpides N."/>
            <person name="Woyke T."/>
        </authorList>
    </citation>
    <scope>NUCLEOTIDE SEQUENCE [LARGE SCALE GENOMIC DNA]</scope>
    <source>
        <strain evidence="2 3">RAS26</strain>
    </source>
</reference>
<dbReference type="Proteomes" id="UP000518206">
    <property type="component" value="Unassembled WGS sequence"/>
</dbReference>
<reference evidence="2 3" key="1">
    <citation type="submission" date="2020-08" db="EMBL/GenBank/DDBJ databases">
        <title>The Agave Microbiome: Exploring the role of microbial communities in plant adaptations to desert environments.</title>
        <authorList>
            <person name="Partida-Martinez L.P."/>
        </authorList>
    </citation>
    <scope>NUCLEOTIDE SEQUENCE [LARGE SCALE GENOMIC DNA]</scope>
    <source>
        <strain evidence="2 3">RAS26</strain>
    </source>
</reference>
<comment type="caution">
    <text evidence="2">The sequence shown here is derived from an EMBL/GenBank/DDBJ whole genome shotgun (WGS) entry which is preliminary data.</text>
</comment>
<dbReference type="EMBL" id="JACHVX010000006">
    <property type="protein sequence ID" value="MBB2924796.1"/>
    <property type="molecule type" value="Genomic_DNA"/>
</dbReference>
<sequence length="156" mass="16186">MPDRLVDVLDRLHAAVGDVEHVLALDTVDRVVLADGSASDAHVSAARAVAATLAFLDTTGEAVVRSVVETADATYYAVHDPAGVVVVLVGPSAWNVALVRRSADAVLRDLDAAALAGPLREQRRAQPPAGTDTRTPARGTFAEVRRASIRTTGSGA</sequence>